<reference evidence="1" key="2">
    <citation type="journal article" date="2023" name="Microbiol Resour">
        <title>Decontamination and Annotation of the Draft Genome Sequence of the Oomycete Lagenidium giganteum ARSEF 373.</title>
        <authorList>
            <person name="Morgan W.R."/>
            <person name="Tartar A."/>
        </authorList>
    </citation>
    <scope>NUCLEOTIDE SEQUENCE</scope>
    <source>
        <strain evidence="1">ARSEF 373</strain>
    </source>
</reference>
<gene>
    <name evidence="1" type="ORF">N0F65_009177</name>
</gene>
<accession>A0AAV2YP15</accession>
<name>A0AAV2YP15_9STRA</name>
<protein>
    <recommendedName>
        <fullName evidence="3">MULE transposase domain-containing protein</fullName>
    </recommendedName>
</protein>
<feature type="non-terminal residue" evidence="1">
    <location>
        <position position="1"/>
    </location>
</feature>
<sequence>PFEQCVILMVHDRGHDLYVPCMYFLADGRDEIIYRHILRWVKEQSNNCLDAETVVCDFEQEMMNAIRDELPNTGIVGCLFHWKQALRRKMASLGISRQHISVAMAPVEALYDTKASVVQSKGIRYVQRLLNGQMDIKEDAEKWQAFWKYFAEAGVDCWNISAMARERRTLVARTNNALEAYNRAFAEQFAAAHPSIMTFQLRDVARGVQDPPPPAHISQVDYPRVPRSLRVDVFI</sequence>
<evidence type="ECO:0008006" key="3">
    <source>
        <dbReference type="Google" id="ProtNLM"/>
    </source>
</evidence>
<proteinExistence type="predicted"/>
<evidence type="ECO:0000313" key="1">
    <source>
        <dbReference type="EMBL" id="DAZ96710.1"/>
    </source>
</evidence>
<comment type="caution">
    <text evidence="1">The sequence shown here is derived from an EMBL/GenBank/DDBJ whole genome shotgun (WGS) entry which is preliminary data.</text>
</comment>
<evidence type="ECO:0000313" key="2">
    <source>
        <dbReference type="Proteomes" id="UP001146120"/>
    </source>
</evidence>
<dbReference type="EMBL" id="DAKRPA010000159">
    <property type="protein sequence ID" value="DAZ96710.1"/>
    <property type="molecule type" value="Genomic_DNA"/>
</dbReference>
<reference evidence="1" key="1">
    <citation type="submission" date="2022-11" db="EMBL/GenBank/DDBJ databases">
        <authorList>
            <person name="Morgan W.R."/>
            <person name="Tartar A."/>
        </authorList>
    </citation>
    <scope>NUCLEOTIDE SEQUENCE</scope>
    <source>
        <strain evidence="1">ARSEF 373</strain>
    </source>
</reference>
<dbReference type="AlphaFoldDB" id="A0AAV2YP15"/>
<keyword evidence="2" id="KW-1185">Reference proteome</keyword>
<dbReference type="Proteomes" id="UP001146120">
    <property type="component" value="Unassembled WGS sequence"/>
</dbReference>
<organism evidence="1 2">
    <name type="scientific">Lagenidium giganteum</name>
    <dbReference type="NCBI Taxonomy" id="4803"/>
    <lineage>
        <taxon>Eukaryota</taxon>
        <taxon>Sar</taxon>
        <taxon>Stramenopiles</taxon>
        <taxon>Oomycota</taxon>
        <taxon>Peronosporomycetes</taxon>
        <taxon>Pythiales</taxon>
        <taxon>Pythiaceae</taxon>
    </lineage>
</organism>